<feature type="chain" id="PRO_5026023485" evidence="1">
    <location>
        <begin position="20"/>
        <end position="70"/>
    </location>
</feature>
<feature type="signal peptide" evidence="1">
    <location>
        <begin position="1"/>
        <end position="19"/>
    </location>
</feature>
<proteinExistence type="predicted"/>
<evidence type="ECO:0000313" key="2">
    <source>
        <dbReference type="EMBL" id="KAF2678628.1"/>
    </source>
</evidence>
<protein>
    <submittedName>
        <fullName evidence="2">Uncharacterized protein</fullName>
    </submittedName>
</protein>
<keyword evidence="3" id="KW-1185">Reference proteome</keyword>
<name>A0A6G1IKK6_9PLEO</name>
<gene>
    <name evidence="2" type="ORF">K458DRAFT_135213</name>
</gene>
<dbReference type="Proteomes" id="UP000799291">
    <property type="component" value="Unassembled WGS sequence"/>
</dbReference>
<organism evidence="2 3">
    <name type="scientific">Lentithecium fluviatile CBS 122367</name>
    <dbReference type="NCBI Taxonomy" id="1168545"/>
    <lineage>
        <taxon>Eukaryota</taxon>
        <taxon>Fungi</taxon>
        <taxon>Dikarya</taxon>
        <taxon>Ascomycota</taxon>
        <taxon>Pezizomycotina</taxon>
        <taxon>Dothideomycetes</taxon>
        <taxon>Pleosporomycetidae</taxon>
        <taxon>Pleosporales</taxon>
        <taxon>Massarineae</taxon>
        <taxon>Lentitheciaceae</taxon>
        <taxon>Lentithecium</taxon>
    </lineage>
</organism>
<accession>A0A6G1IKK6</accession>
<evidence type="ECO:0000313" key="3">
    <source>
        <dbReference type="Proteomes" id="UP000799291"/>
    </source>
</evidence>
<dbReference type="AlphaFoldDB" id="A0A6G1IKK6"/>
<evidence type="ECO:0000256" key="1">
    <source>
        <dbReference type="SAM" id="SignalP"/>
    </source>
</evidence>
<reference evidence="2" key="1">
    <citation type="journal article" date="2020" name="Stud. Mycol.">
        <title>101 Dothideomycetes genomes: a test case for predicting lifestyles and emergence of pathogens.</title>
        <authorList>
            <person name="Haridas S."/>
            <person name="Albert R."/>
            <person name="Binder M."/>
            <person name="Bloem J."/>
            <person name="Labutti K."/>
            <person name="Salamov A."/>
            <person name="Andreopoulos B."/>
            <person name="Baker S."/>
            <person name="Barry K."/>
            <person name="Bills G."/>
            <person name="Bluhm B."/>
            <person name="Cannon C."/>
            <person name="Castanera R."/>
            <person name="Culley D."/>
            <person name="Daum C."/>
            <person name="Ezra D."/>
            <person name="Gonzalez J."/>
            <person name="Henrissat B."/>
            <person name="Kuo A."/>
            <person name="Liang C."/>
            <person name="Lipzen A."/>
            <person name="Lutzoni F."/>
            <person name="Magnuson J."/>
            <person name="Mondo S."/>
            <person name="Nolan M."/>
            <person name="Ohm R."/>
            <person name="Pangilinan J."/>
            <person name="Park H.-J."/>
            <person name="Ramirez L."/>
            <person name="Alfaro M."/>
            <person name="Sun H."/>
            <person name="Tritt A."/>
            <person name="Yoshinaga Y."/>
            <person name="Zwiers L.-H."/>
            <person name="Turgeon B."/>
            <person name="Goodwin S."/>
            <person name="Spatafora J."/>
            <person name="Crous P."/>
            <person name="Grigoriev I."/>
        </authorList>
    </citation>
    <scope>NUCLEOTIDE SEQUENCE</scope>
    <source>
        <strain evidence="2">CBS 122367</strain>
    </source>
</reference>
<keyword evidence="1" id="KW-0732">Signal</keyword>
<dbReference type="EMBL" id="MU005610">
    <property type="protein sequence ID" value="KAF2678628.1"/>
    <property type="molecule type" value="Genomic_DNA"/>
</dbReference>
<sequence length="70" mass="7401">MRKDLWVVGSLVCCISCCGFVTITSVPATGQERTIHACSSSFPPICGKATTSHHCGSTCLNERVGLYAAH</sequence>